<feature type="transmembrane region" description="Helical" evidence="1">
    <location>
        <begin position="6"/>
        <end position="23"/>
    </location>
</feature>
<protein>
    <submittedName>
        <fullName evidence="2">Uncharacterized protein</fullName>
    </submittedName>
</protein>
<dbReference type="EMBL" id="JASPKZ010001584">
    <property type="protein sequence ID" value="KAJ9597812.1"/>
    <property type="molecule type" value="Genomic_DNA"/>
</dbReference>
<evidence type="ECO:0000313" key="2">
    <source>
        <dbReference type="EMBL" id="KAJ9597812.1"/>
    </source>
</evidence>
<dbReference type="Proteomes" id="UP001233999">
    <property type="component" value="Unassembled WGS sequence"/>
</dbReference>
<dbReference type="AlphaFoldDB" id="A0AAD8AGF2"/>
<proteinExistence type="predicted"/>
<feature type="non-terminal residue" evidence="2">
    <location>
        <position position="1"/>
    </location>
</feature>
<name>A0AAD8AGF2_DIPPU</name>
<keyword evidence="1" id="KW-0812">Transmembrane</keyword>
<organism evidence="2 3">
    <name type="scientific">Diploptera punctata</name>
    <name type="common">Pacific beetle cockroach</name>
    <dbReference type="NCBI Taxonomy" id="6984"/>
    <lineage>
        <taxon>Eukaryota</taxon>
        <taxon>Metazoa</taxon>
        <taxon>Ecdysozoa</taxon>
        <taxon>Arthropoda</taxon>
        <taxon>Hexapoda</taxon>
        <taxon>Insecta</taxon>
        <taxon>Pterygota</taxon>
        <taxon>Neoptera</taxon>
        <taxon>Polyneoptera</taxon>
        <taxon>Dictyoptera</taxon>
        <taxon>Blattodea</taxon>
        <taxon>Blaberoidea</taxon>
        <taxon>Blaberidae</taxon>
        <taxon>Diplopterinae</taxon>
        <taxon>Diploptera</taxon>
    </lineage>
</organism>
<feature type="non-terminal residue" evidence="2">
    <location>
        <position position="110"/>
    </location>
</feature>
<reference evidence="2" key="1">
    <citation type="journal article" date="2023" name="IScience">
        <title>Live-bearing cockroach genome reveals convergent evolutionary mechanisms linked to viviparity in insects and beyond.</title>
        <authorList>
            <person name="Fouks B."/>
            <person name="Harrison M.C."/>
            <person name="Mikhailova A.A."/>
            <person name="Marchal E."/>
            <person name="English S."/>
            <person name="Carruthers M."/>
            <person name="Jennings E.C."/>
            <person name="Chiamaka E.L."/>
            <person name="Frigard R.A."/>
            <person name="Pippel M."/>
            <person name="Attardo G.M."/>
            <person name="Benoit J.B."/>
            <person name="Bornberg-Bauer E."/>
            <person name="Tobe S.S."/>
        </authorList>
    </citation>
    <scope>NUCLEOTIDE SEQUENCE</scope>
    <source>
        <strain evidence="2">Stay&amp;Tobe</strain>
    </source>
</reference>
<evidence type="ECO:0000313" key="3">
    <source>
        <dbReference type="Proteomes" id="UP001233999"/>
    </source>
</evidence>
<comment type="caution">
    <text evidence="2">The sequence shown here is derived from an EMBL/GenBank/DDBJ whole genome shotgun (WGS) entry which is preliminary data.</text>
</comment>
<sequence>LDYSYIHLLCKLFIQILVLLNLLQERHHIVIKLGENPTPTYFPSQYSFAFMIEVTSLISEVVSASIFRTGIGRNKKSYMGNFQNLFYRRLSGLRYTINENERRKIYTSSP</sequence>
<keyword evidence="3" id="KW-1185">Reference proteome</keyword>
<keyword evidence="1" id="KW-1133">Transmembrane helix</keyword>
<gene>
    <name evidence="2" type="ORF">L9F63_011307</name>
</gene>
<reference evidence="2" key="2">
    <citation type="submission" date="2023-05" db="EMBL/GenBank/DDBJ databases">
        <authorList>
            <person name="Fouks B."/>
        </authorList>
    </citation>
    <scope>NUCLEOTIDE SEQUENCE</scope>
    <source>
        <strain evidence="2">Stay&amp;Tobe</strain>
        <tissue evidence="2">Testes</tissue>
    </source>
</reference>
<evidence type="ECO:0000256" key="1">
    <source>
        <dbReference type="SAM" id="Phobius"/>
    </source>
</evidence>
<keyword evidence="1" id="KW-0472">Membrane</keyword>
<accession>A0AAD8AGF2</accession>